<dbReference type="Gene3D" id="3.90.228.10">
    <property type="match status" value="1"/>
</dbReference>
<feature type="domain" description="PARP catalytic" evidence="6">
    <location>
        <begin position="65"/>
        <end position="286"/>
    </location>
</feature>
<keyword evidence="9" id="KW-1185">Reference proteome</keyword>
<dbReference type="InterPro" id="IPR012317">
    <property type="entry name" value="Poly(ADP-ribose)pol_cat_dom"/>
</dbReference>
<evidence type="ECO:0000313" key="9">
    <source>
        <dbReference type="Proteomes" id="UP001642360"/>
    </source>
</evidence>
<comment type="subcellular location">
    <subcellularLocation>
        <location evidence="1">Nucleus</location>
    </subcellularLocation>
</comment>
<feature type="region of interest" description="Disordered" evidence="5">
    <location>
        <begin position="354"/>
        <end position="379"/>
    </location>
</feature>
<gene>
    <name evidence="8" type="ORF">ILEXP_LOCUS4618</name>
</gene>
<protein>
    <recommendedName>
        <fullName evidence="10">Poly [ADP-ribose] polymerase</fullName>
    </recommendedName>
</protein>
<name>A0ABC8QZF6_9AQUA</name>
<evidence type="ECO:0000313" key="8">
    <source>
        <dbReference type="EMBL" id="CAK9137606.1"/>
    </source>
</evidence>
<dbReference type="EMBL" id="CAUOFW020000825">
    <property type="protein sequence ID" value="CAK9137606.1"/>
    <property type="molecule type" value="Genomic_DNA"/>
</dbReference>
<organism evidence="8 9">
    <name type="scientific">Ilex paraguariensis</name>
    <name type="common">yerba mate</name>
    <dbReference type="NCBI Taxonomy" id="185542"/>
    <lineage>
        <taxon>Eukaryota</taxon>
        <taxon>Viridiplantae</taxon>
        <taxon>Streptophyta</taxon>
        <taxon>Embryophyta</taxon>
        <taxon>Tracheophyta</taxon>
        <taxon>Spermatophyta</taxon>
        <taxon>Magnoliopsida</taxon>
        <taxon>eudicotyledons</taxon>
        <taxon>Gunneridae</taxon>
        <taxon>Pentapetalae</taxon>
        <taxon>asterids</taxon>
        <taxon>campanulids</taxon>
        <taxon>Aquifoliales</taxon>
        <taxon>Aquifoliaceae</taxon>
        <taxon>Ilex</taxon>
    </lineage>
</organism>
<dbReference type="Pfam" id="PF12174">
    <property type="entry name" value="RST"/>
    <property type="match status" value="1"/>
</dbReference>
<evidence type="ECO:0000256" key="4">
    <source>
        <dbReference type="ARBA" id="ARBA00023242"/>
    </source>
</evidence>
<keyword evidence="2" id="KW-0217">Developmental protein</keyword>
<dbReference type="AlphaFoldDB" id="A0ABC8QZF6"/>
<comment type="caution">
    <text evidence="8">The sequence shown here is derived from an EMBL/GenBank/DDBJ whole genome shotgun (WGS) entry which is preliminary data.</text>
</comment>
<evidence type="ECO:0000256" key="5">
    <source>
        <dbReference type="SAM" id="MobiDB-lite"/>
    </source>
</evidence>
<feature type="compositionally biased region" description="Polar residues" evidence="5">
    <location>
        <begin position="356"/>
        <end position="370"/>
    </location>
</feature>
<keyword evidence="3" id="KW-0346">Stress response</keyword>
<dbReference type="PANTHER" id="PTHR32263">
    <property type="entry name" value="INACTIVE POLY [ADP-RIBOSE] POLYMERASE SRO4-RELATED"/>
    <property type="match status" value="1"/>
</dbReference>
<dbReference type="InterPro" id="IPR022003">
    <property type="entry name" value="RST"/>
</dbReference>
<proteinExistence type="predicted"/>
<sequence length="379" mass="42903">MQQLQLFSDPMGNTERYVNGFRGLVFNNMTTHTLDNQFKHSGIEDPVAGTDHDDQDHSISDCESGISNEEFQYFGDGLIRMDEEDRLHHVTKQRFVSGLGSLGGHTKVEAIHRNDYSSCTRQARLHSFHIFSRAIEKKNGGNANVKYAWYGASKDEISKIMSHGFGHCGNFEDNGFGCGVFLSPEHSPIESVQSSVVDEKGLRHLLLCRVILGNMELVHPGSGQCHPSCEEFDSGVDNLLSPKKYIVWSTHMNTHILPEYVTSFRAPSYLKGYQRIQDCLRKPISPWMPFPSLISALSKFLPLQTIRLIAKHHSDFKEKKISRPELIRQVRQIAGDKLLTVVIKSFRDKHLKPSPVFSSNKSSNNCQHWNGRNPARRQG</sequence>
<evidence type="ECO:0000256" key="1">
    <source>
        <dbReference type="ARBA" id="ARBA00004123"/>
    </source>
</evidence>
<evidence type="ECO:0008006" key="10">
    <source>
        <dbReference type="Google" id="ProtNLM"/>
    </source>
</evidence>
<feature type="domain" description="RST" evidence="7">
    <location>
        <begin position="281"/>
        <end position="352"/>
    </location>
</feature>
<keyword evidence="4" id="KW-0539">Nucleus</keyword>
<dbReference type="InterPro" id="IPR044964">
    <property type="entry name" value="RCD1/SRO1-5"/>
</dbReference>
<dbReference type="PROSITE" id="PS51059">
    <property type="entry name" value="PARP_CATALYTIC"/>
    <property type="match status" value="1"/>
</dbReference>
<evidence type="ECO:0000259" key="6">
    <source>
        <dbReference type="PROSITE" id="PS51059"/>
    </source>
</evidence>
<dbReference type="PANTHER" id="PTHR32263:SF12">
    <property type="entry name" value="INACTIVE POLY [ADP-RIBOSE] POLYMERASE SRO4-RELATED"/>
    <property type="match status" value="1"/>
</dbReference>
<accession>A0ABC8QZF6</accession>
<evidence type="ECO:0000256" key="2">
    <source>
        <dbReference type="ARBA" id="ARBA00022473"/>
    </source>
</evidence>
<dbReference type="Proteomes" id="UP001642360">
    <property type="component" value="Unassembled WGS sequence"/>
</dbReference>
<dbReference type="SUPFAM" id="SSF56399">
    <property type="entry name" value="ADP-ribosylation"/>
    <property type="match status" value="1"/>
</dbReference>
<dbReference type="PROSITE" id="PS51879">
    <property type="entry name" value="RST"/>
    <property type="match status" value="1"/>
</dbReference>
<evidence type="ECO:0000259" key="7">
    <source>
        <dbReference type="PROSITE" id="PS51879"/>
    </source>
</evidence>
<evidence type="ECO:0000256" key="3">
    <source>
        <dbReference type="ARBA" id="ARBA00023016"/>
    </source>
</evidence>
<dbReference type="GO" id="GO:0005634">
    <property type="term" value="C:nucleus"/>
    <property type="evidence" value="ECO:0007669"/>
    <property type="project" value="UniProtKB-SubCell"/>
</dbReference>
<reference evidence="8 9" key="1">
    <citation type="submission" date="2024-02" db="EMBL/GenBank/DDBJ databases">
        <authorList>
            <person name="Vignale AGUSTIN F."/>
            <person name="Sosa J E."/>
            <person name="Modenutti C."/>
        </authorList>
    </citation>
    <scope>NUCLEOTIDE SEQUENCE [LARGE SCALE GENOMIC DNA]</scope>
</reference>